<gene>
    <name evidence="2" type="ORF">C1H46_031975</name>
</gene>
<accession>A0A540L827</accession>
<comment type="caution">
    <text evidence="2">The sequence shown here is derived from an EMBL/GenBank/DDBJ whole genome shotgun (WGS) entry which is preliminary data.</text>
</comment>
<feature type="compositionally biased region" description="Low complexity" evidence="1">
    <location>
        <begin position="38"/>
        <end position="58"/>
    </location>
</feature>
<protein>
    <submittedName>
        <fullName evidence="2">Uncharacterized protein</fullName>
    </submittedName>
</protein>
<dbReference type="EMBL" id="VIEB01000720">
    <property type="protein sequence ID" value="TQD82459.1"/>
    <property type="molecule type" value="Genomic_DNA"/>
</dbReference>
<evidence type="ECO:0000313" key="3">
    <source>
        <dbReference type="Proteomes" id="UP000315295"/>
    </source>
</evidence>
<evidence type="ECO:0000256" key="1">
    <source>
        <dbReference type="SAM" id="MobiDB-lite"/>
    </source>
</evidence>
<reference evidence="2 3" key="1">
    <citation type="journal article" date="2019" name="G3 (Bethesda)">
        <title>Sequencing of a Wild Apple (Malus baccata) Genome Unravels the Differences Between Cultivated and Wild Apple Species Regarding Disease Resistance and Cold Tolerance.</title>
        <authorList>
            <person name="Chen X."/>
        </authorList>
    </citation>
    <scope>NUCLEOTIDE SEQUENCE [LARGE SCALE GENOMIC DNA]</scope>
    <source>
        <strain evidence="3">cv. Shandingzi</strain>
        <tissue evidence="2">Leaves</tissue>
    </source>
</reference>
<organism evidence="2 3">
    <name type="scientific">Malus baccata</name>
    <name type="common">Siberian crab apple</name>
    <name type="synonym">Pyrus baccata</name>
    <dbReference type="NCBI Taxonomy" id="106549"/>
    <lineage>
        <taxon>Eukaryota</taxon>
        <taxon>Viridiplantae</taxon>
        <taxon>Streptophyta</taxon>
        <taxon>Embryophyta</taxon>
        <taxon>Tracheophyta</taxon>
        <taxon>Spermatophyta</taxon>
        <taxon>Magnoliopsida</taxon>
        <taxon>eudicotyledons</taxon>
        <taxon>Gunneridae</taxon>
        <taxon>Pentapetalae</taxon>
        <taxon>rosids</taxon>
        <taxon>fabids</taxon>
        <taxon>Rosales</taxon>
        <taxon>Rosaceae</taxon>
        <taxon>Amygdaloideae</taxon>
        <taxon>Maleae</taxon>
        <taxon>Malus</taxon>
    </lineage>
</organism>
<feature type="region of interest" description="Disordered" evidence="1">
    <location>
        <begin position="38"/>
        <end position="76"/>
    </location>
</feature>
<dbReference type="Proteomes" id="UP000315295">
    <property type="component" value="Unassembled WGS sequence"/>
</dbReference>
<name>A0A540L827_MALBA</name>
<dbReference type="AlphaFoldDB" id="A0A540L827"/>
<sequence>MLHLVEDDSTSSSLPLEAAKFPTPTIREPIVPEIPVVSEVTSSRASHASSPASHPSSPKAVTSSKGSGKIFPACCE</sequence>
<feature type="region of interest" description="Disordered" evidence="1">
    <location>
        <begin position="1"/>
        <end position="20"/>
    </location>
</feature>
<evidence type="ECO:0000313" key="2">
    <source>
        <dbReference type="EMBL" id="TQD82459.1"/>
    </source>
</evidence>
<keyword evidence="3" id="KW-1185">Reference proteome</keyword>
<proteinExistence type="predicted"/>